<dbReference type="PROSITE" id="PS51068">
    <property type="entry name" value="FPG_CAT"/>
    <property type="match status" value="1"/>
</dbReference>
<sequence>MPELPDILLYIHALGPRVIGRRVQRIRLVSPFLLRSVAPPLASVEGRTITALHRLGKRVVFEAEGELFLVFHLMIAGRFRWKPAGAPVPGKVGLLAIDFEHGSLILTEAGTKRQASLYVVSGADALDPHNPGGLEVMEAPLAVFASALRRENHTVKRALTDPHLFSGIGNAYSDEILHAAKMSPFRQTSSLTDEEIARLFHATRHTLALWTDRLREETADRFPEKVTAFREGMAVHGRYGKPCPVCGTPVQRIVYAANEANYCVQCQTGGRLLADRSLSRLLREDWPRTLEELERKRRG</sequence>
<proteinExistence type="inferred from homology"/>
<evidence type="ECO:0000256" key="11">
    <source>
        <dbReference type="ARBA" id="ARBA00023239"/>
    </source>
</evidence>
<dbReference type="PANTHER" id="PTHR22993">
    <property type="entry name" value="FORMAMIDOPYRIMIDINE-DNA GLYCOSYLASE"/>
    <property type="match status" value="1"/>
</dbReference>
<evidence type="ECO:0000256" key="2">
    <source>
        <dbReference type="ARBA" id="ARBA00001947"/>
    </source>
</evidence>
<dbReference type="GO" id="GO:0034039">
    <property type="term" value="F:8-oxo-7,8-dihydroguanine DNA N-glycosylase activity"/>
    <property type="evidence" value="ECO:0007669"/>
    <property type="project" value="TreeGrafter"/>
</dbReference>
<dbReference type="InterPro" id="IPR000214">
    <property type="entry name" value="Znf_DNA_glyclase/AP_lyase"/>
</dbReference>
<comment type="similarity">
    <text evidence="3">Belongs to the FPG family.</text>
</comment>
<dbReference type="InterPro" id="IPR035937">
    <property type="entry name" value="FPG_N"/>
</dbReference>
<dbReference type="Pfam" id="PF01149">
    <property type="entry name" value="Fapy_DNA_glyco"/>
    <property type="match status" value="1"/>
</dbReference>
<dbReference type="PROSITE" id="PS51066">
    <property type="entry name" value="ZF_FPG_2"/>
    <property type="match status" value="1"/>
</dbReference>
<dbReference type="GO" id="GO:0006284">
    <property type="term" value="P:base-excision repair"/>
    <property type="evidence" value="ECO:0007669"/>
    <property type="project" value="InterPro"/>
</dbReference>
<dbReference type="EMBL" id="AY281356">
    <property type="protein sequence ID" value="AAP58579.1"/>
    <property type="molecule type" value="Genomic_DNA"/>
</dbReference>
<organism evidence="17">
    <name type="scientific">uncultured Acidobacteriota bacterium</name>
    <dbReference type="NCBI Taxonomy" id="171953"/>
    <lineage>
        <taxon>Bacteria</taxon>
        <taxon>Pseudomonadati</taxon>
        <taxon>Acidobacteriota</taxon>
        <taxon>environmental samples</taxon>
    </lineage>
</organism>
<dbReference type="InterPro" id="IPR010979">
    <property type="entry name" value="Ribosomal_uS13-like_H2TH"/>
</dbReference>
<evidence type="ECO:0000256" key="12">
    <source>
        <dbReference type="ARBA" id="ARBA00023268"/>
    </source>
</evidence>
<protein>
    <submittedName>
        <fullName evidence="17">Putative fapy-DNA glycosylase</fullName>
    </submittedName>
</protein>
<keyword evidence="7" id="KW-0378">Hydrolase</keyword>
<keyword evidence="12" id="KW-0511">Multifunctional enzyme</keyword>
<dbReference type="Pfam" id="PF06827">
    <property type="entry name" value="zf-FPG_IleRS"/>
    <property type="match status" value="1"/>
</dbReference>
<evidence type="ECO:0000256" key="9">
    <source>
        <dbReference type="ARBA" id="ARBA00023125"/>
    </source>
</evidence>
<feature type="domain" description="FPG-type" evidence="15">
    <location>
        <begin position="234"/>
        <end position="268"/>
    </location>
</feature>
<feature type="domain" description="Formamidopyrimidine-DNA glycosylase catalytic" evidence="16">
    <location>
        <begin position="2"/>
        <end position="102"/>
    </location>
</feature>
<keyword evidence="11" id="KW-0456">Lyase</keyword>
<comment type="cofactor">
    <cofactor evidence="2">
        <name>Zn(2+)</name>
        <dbReference type="ChEBI" id="CHEBI:29105"/>
    </cofactor>
</comment>
<evidence type="ECO:0000256" key="14">
    <source>
        <dbReference type="PROSITE-ProRule" id="PRU00391"/>
    </source>
</evidence>
<evidence type="ECO:0000313" key="17">
    <source>
        <dbReference type="EMBL" id="AAP58579.1"/>
    </source>
</evidence>
<keyword evidence="4" id="KW-0479">Metal-binding</keyword>
<keyword evidence="9" id="KW-0238">DNA-binding</keyword>
<evidence type="ECO:0000256" key="4">
    <source>
        <dbReference type="ARBA" id="ARBA00022723"/>
    </source>
</evidence>
<dbReference type="SMART" id="SM00898">
    <property type="entry name" value="Fapy_DNA_glyco"/>
    <property type="match status" value="1"/>
</dbReference>
<dbReference type="SUPFAM" id="SSF81624">
    <property type="entry name" value="N-terminal domain of MutM-like DNA repair proteins"/>
    <property type="match status" value="1"/>
</dbReference>
<evidence type="ECO:0000259" key="16">
    <source>
        <dbReference type="PROSITE" id="PS51068"/>
    </source>
</evidence>
<keyword evidence="6 14" id="KW-0863">Zinc-finger</keyword>
<dbReference type="SUPFAM" id="SSF46946">
    <property type="entry name" value="S13-like H2TH domain"/>
    <property type="match status" value="1"/>
</dbReference>
<dbReference type="GO" id="GO:0016829">
    <property type="term" value="F:lyase activity"/>
    <property type="evidence" value="ECO:0007669"/>
    <property type="project" value="UniProtKB-KW"/>
</dbReference>
<evidence type="ECO:0000256" key="10">
    <source>
        <dbReference type="ARBA" id="ARBA00023204"/>
    </source>
</evidence>
<evidence type="ECO:0000259" key="15">
    <source>
        <dbReference type="PROSITE" id="PS51066"/>
    </source>
</evidence>
<dbReference type="InterPro" id="IPR010663">
    <property type="entry name" value="Znf_FPG/IleRS"/>
</dbReference>
<evidence type="ECO:0000256" key="5">
    <source>
        <dbReference type="ARBA" id="ARBA00022763"/>
    </source>
</evidence>
<dbReference type="InterPro" id="IPR012319">
    <property type="entry name" value="FPG_cat"/>
</dbReference>
<keyword evidence="5" id="KW-0227">DNA damage</keyword>
<dbReference type="SMART" id="SM01232">
    <property type="entry name" value="H2TH"/>
    <property type="match status" value="1"/>
</dbReference>
<reference evidence="17" key="1">
    <citation type="journal article" date="2003" name="Mol. Microbiol.">
        <title>Acidobacteria form a coherent but highly diverse group within the bacterial domain: evidence from environmental genomics.</title>
        <authorList>
            <person name="Quaiser A."/>
            <person name="Ochsenreiter T."/>
            <person name="Lanz C."/>
            <person name="Schuster S.C."/>
            <person name="Treusch A.H."/>
            <person name="Eck J."/>
            <person name="Schleper C."/>
        </authorList>
    </citation>
    <scope>NUCLEOTIDE SEQUENCE</scope>
</reference>
<evidence type="ECO:0000256" key="8">
    <source>
        <dbReference type="ARBA" id="ARBA00022833"/>
    </source>
</evidence>
<keyword evidence="13" id="KW-0326">Glycosidase</keyword>
<comment type="catalytic activity">
    <reaction evidence="1">
        <text>Hydrolysis of DNA containing ring-opened 7-methylguanine residues, releasing 2,6-diamino-4-hydroxy-5-(N-methyl)formamidopyrimidine.</text>
        <dbReference type="EC" id="3.2.2.23"/>
    </reaction>
</comment>
<name>Q7X2Y5_9BACT</name>
<keyword evidence="8" id="KW-0862">Zinc</keyword>
<dbReference type="Gene3D" id="3.20.190.10">
    <property type="entry name" value="MutM-like, N-terminal"/>
    <property type="match status" value="1"/>
</dbReference>
<dbReference type="GO" id="GO:0008270">
    <property type="term" value="F:zinc ion binding"/>
    <property type="evidence" value="ECO:0007669"/>
    <property type="project" value="UniProtKB-KW"/>
</dbReference>
<dbReference type="Gene3D" id="1.10.8.50">
    <property type="match status" value="1"/>
</dbReference>
<evidence type="ECO:0000256" key="13">
    <source>
        <dbReference type="ARBA" id="ARBA00023295"/>
    </source>
</evidence>
<dbReference type="CDD" id="cd08973">
    <property type="entry name" value="BaFpgNei_N_1"/>
    <property type="match status" value="1"/>
</dbReference>
<evidence type="ECO:0000256" key="3">
    <source>
        <dbReference type="ARBA" id="ARBA00009409"/>
    </source>
</evidence>
<dbReference type="GO" id="GO:0003684">
    <property type="term" value="F:damaged DNA binding"/>
    <property type="evidence" value="ECO:0007669"/>
    <property type="project" value="InterPro"/>
</dbReference>
<dbReference type="PANTHER" id="PTHR22993:SF9">
    <property type="entry name" value="FORMAMIDOPYRIMIDINE-DNA GLYCOSYLASE"/>
    <property type="match status" value="1"/>
</dbReference>
<keyword evidence="10" id="KW-0234">DNA repair</keyword>
<dbReference type="AlphaFoldDB" id="Q7X2Y5"/>
<evidence type="ECO:0000256" key="7">
    <source>
        <dbReference type="ARBA" id="ARBA00022801"/>
    </source>
</evidence>
<dbReference type="Pfam" id="PF06831">
    <property type="entry name" value="H2TH"/>
    <property type="match status" value="1"/>
</dbReference>
<dbReference type="InterPro" id="IPR015886">
    <property type="entry name" value="H2TH_FPG"/>
</dbReference>
<evidence type="ECO:0000256" key="1">
    <source>
        <dbReference type="ARBA" id="ARBA00001668"/>
    </source>
</evidence>
<accession>Q7X2Y5</accession>
<dbReference type="SUPFAM" id="SSF57716">
    <property type="entry name" value="Glucocorticoid receptor-like (DNA-binding domain)"/>
    <property type="match status" value="1"/>
</dbReference>
<dbReference type="GO" id="GO:0003906">
    <property type="term" value="F:DNA-(apurinic or apyrimidinic site) endonuclease activity"/>
    <property type="evidence" value="ECO:0007669"/>
    <property type="project" value="InterPro"/>
</dbReference>
<evidence type="ECO:0000256" key="6">
    <source>
        <dbReference type="ARBA" id="ARBA00022771"/>
    </source>
</evidence>